<dbReference type="EMBL" id="RSMR01000046">
    <property type="protein sequence ID" value="MIK94698.1"/>
    <property type="molecule type" value="Genomic_DNA"/>
</dbReference>
<evidence type="ECO:0000313" key="2">
    <source>
        <dbReference type="EMBL" id="EAA8668218.1"/>
    </source>
</evidence>
<feature type="signal peptide" evidence="1">
    <location>
        <begin position="1"/>
        <end position="21"/>
    </location>
</feature>
<dbReference type="Proteomes" id="UP000866740">
    <property type="component" value="Unassembled WGS sequence"/>
</dbReference>
<evidence type="ECO:0000313" key="4">
    <source>
        <dbReference type="EMBL" id="MIV45706.1"/>
    </source>
</evidence>
<gene>
    <name evidence="4" type="ORF">A7E06_19870</name>
    <name evidence="5" type="ORF">A7S51_21585</name>
    <name evidence="3" type="ORF">KO51_25295</name>
    <name evidence="2" type="ORF">NL99_25485</name>
</gene>
<dbReference type="RefSeq" id="WP_070802736.1">
    <property type="nucleotide sequence ID" value="NZ_MLTE01000018.1"/>
</dbReference>
<comment type="caution">
    <text evidence="5">The sequence shown here is derived from an EMBL/GenBank/DDBJ whole genome shotgun (WGS) entry which is preliminary data.</text>
</comment>
<dbReference type="EMBL" id="AAACVH010000069">
    <property type="protein sequence ID" value="EAA8668218.1"/>
    <property type="molecule type" value="Genomic_DNA"/>
</dbReference>
<reference evidence="5" key="1">
    <citation type="submission" date="2016-09" db="EMBL/GenBank/DDBJ databases">
        <title>Whole genome sequencing of Salmonella enterica.</title>
        <authorList>
            <person name="Bell R."/>
        </authorList>
    </citation>
    <scope>NUCLEOTIDE SEQUENCE [LARGE SCALE GENOMIC DNA]</scope>
    <source>
        <strain evidence="5">CFSAN044929</strain>
    </source>
</reference>
<sequence length="220" mass="24720">MRFFRLLVVAVVVTYSITASAFQVDTLSKVIVKDNESLVVTGDTGREYLYTSLSRVYVDSAGNIQETLLSPDDVENWPLIVEPGEIILDRGDDVRVKINRNGQQLPEDTVLGLSFIPENVKKNEQKGSGLQMSVGYKTWLFIPGTSKLRGKVSAYRNGDKIFISNSTNKILRVVINSDKNENGFFMSLPGTKKEFDSIRGEEVIDFYLVDKSEKIKELKL</sequence>
<dbReference type="Proteomes" id="UP000839530">
    <property type="component" value="Unassembled WGS sequence"/>
</dbReference>
<reference evidence="2" key="2">
    <citation type="submission" date="2018-08" db="EMBL/GenBank/DDBJ databases">
        <authorList>
            <consortium name="GenomeTrakr network: Whole genome sequencing for foodborne pathogen traceback"/>
        </authorList>
    </citation>
    <scope>NUCLEOTIDE SEQUENCE [LARGE SCALE GENOMIC DNA]</scope>
    <source>
        <strain evidence="4">CFSAN048114</strain>
        <strain evidence="3">FLUFL-1338</strain>
        <strain evidence="2">FLUFL-367</strain>
    </source>
</reference>
<dbReference type="EMBL" id="MLTE01000018">
    <property type="protein sequence ID" value="OHJ48210.1"/>
    <property type="molecule type" value="Genomic_DNA"/>
</dbReference>
<keyword evidence="1" id="KW-0732">Signal</keyword>
<protein>
    <submittedName>
        <fullName evidence="5">Uncharacterized protein</fullName>
    </submittedName>
</protein>
<organism evidence="5">
    <name type="scientific">Salmonella enterica</name>
    <name type="common">Salmonella choleraesuis</name>
    <dbReference type="NCBI Taxonomy" id="28901"/>
    <lineage>
        <taxon>Bacteria</taxon>
        <taxon>Pseudomonadati</taxon>
        <taxon>Pseudomonadota</taxon>
        <taxon>Gammaproteobacteria</taxon>
        <taxon>Enterobacterales</taxon>
        <taxon>Enterobacteriaceae</taxon>
        <taxon>Salmonella</taxon>
    </lineage>
</organism>
<dbReference type="AlphaFoldDB" id="A0A3F3J4T9"/>
<evidence type="ECO:0000313" key="5">
    <source>
        <dbReference type="EMBL" id="OHJ48210.1"/>
    </source>
</evidence>
<dbReference type="Proteomes" id="UP000885283">
    <property type="component" value="Unassembled WGS sequence"/>
</dbReference>
<evidence type="ECO:0000256" key="1">
    <source>
        <dbReference type="SAM" id="SignalP"/>
    </source>
</evidence>
<dbReference type="EMBL" id="RSUV01000016">
    <property type="protein sequence ID" value="MIV45706.1"/>
    <property type="molecule type" value="Genomic_DNA"/>
</dbReference>
<feature type="chain" id="PRO_5036338634" evidence="1">
    <location>
        <begin position="22"/>
        <end position="220"/>
    </location>
</feature>
<proteinExistence type="predicted"/>
<dbReference type="Proteomes" id="UP000839834">
    <property type="component" value="Unassembled WGS sequence"/>
</dbReference>
<evidence type="ECO:0000313" key="3">
    <source>
        <dbReference type="EMBL" id="MIK94698.1"/>
    </source>
</evidence>
<accession>A0A3F3J4T9</accession>
<name>A0A3F3J4T9_SALER</name>